<organism evidence="2 3">
    <name type="scientific">Daphnia pulex</name>
    <name type="common">Water flea</name>
    <dbReference type="NCBI Taxonomy" id="6669"/>
    <lineage>
        <taxon>Eukaryota</taxon>
        <taxon>Metazoa</taxon>
        <taxon>Ecdysozoa</taxon>
        <taxon>Arthropoda</taxon>
        <taxon>Crustacea</taxon>
        <taxon>Branchiopoda</taxon>
        <taxon>Diplostraca</taxon>
        <taxon>Cladocera</taxon>
        <taxon>Anomopoda</taxon>
        <taxon>Daphniidae</taxon>
        <taxon>Daphnia</taxon>
    </lineage>
</organism>
<dbReference type="Proteomes" id="UP000000305">
    <property type="component" value="Unassembled WGS sequence"/>
</dbReference>
<keyword evidence="3" id="KW-1185">Reference proteome</keyword>
<gene>
    <name evidence="2" type="ORF">DAPPUDRAFT_308643</name>
</gene>
<dbReference type="AlphaFoldDB" id="E9H8M7"/>
<protein>
    <submittedName>
        <fullName evidence="2">Uncharacterized protein</fullName>
    </submittedName>
</protein>
<keyword evidence="1" id="KW-0472">Membrane</keyword>
<accession>E9H8M7</accession>
<proteinExistence type="predicted"/>
<keyword evidence="1" id="KW-1133">Transmembrane helix</keyword>
<dbReference type="EMBL" id="GL732605">
    <property type="protein sequence ID" value="EFX71846.1"/>
    <property type="molecule type" value="Genomic_DNA"/>
</dbReference>
<evidence type="ECO:0000256" key="1">
    <source>
        <dbReference type="SAM" id="Phobius"/>
    </source>
</evidence>
<sequence length="87" mass="10246">MGGIVNYNFRISPLVCGRLCVIIYLFPIYFSLHTFEESRARSFVFLSMYVYDSCVKICLSFEKMSFGRYLFVHCSRILKNCTQLKKC</sequence>
<name>E9H8M7_DAPPU</name>
<evidence type="ECO:0000313" key="3">
    <source>
        <dbReference type="Proteomes" id="UP000000305"/>
    </source>
</evidence>
<dbReference type="KEGG" id="dpx:DAPPUDRAFT_308643"/>
<dbReference type="InParanoid" id="E9H8M7"/>
<keyword evidence="1" id="KW-0812">Transmembrane</keyword>
<dbReference type="HOGENOM" id="CLU_2485608_0_0_1"/>
<feature type="transmembrane region" description="Helical" evidence="1">
    <location>
        <begin position="12"/>
        <end position="30"/>
    </location>
</feature>
<reference evidence="2 3" key="1">
    <citation type="journal article" date="2011" name="Science">
        <title>The ecoresponsive genome of Daphnia pulex.</title>
        <authorList>
            <person name="Colbourne J.K."/>
            <person name="Pfrender M.E."/>
            <person name="Gilbert D."/>
            <person name="Thomas W.K."/>
            <person name="Tucker A."/>
            <person name="Oakley T.H."/>
            <person name="Tokishita S."/>
            <person name="Aerts A."/>
            <person name="Arnold G.J."/>
            <person name="Basu M.K."/>
            <person name="Bauer D.J."/>
            <person name="Caceres C.E."/>
            <person name="Carmel L."/>
            <person name="Casola C."/>
            <person name="Choi J.H."/>
            <person name="Detter J.C."/>
            <person name="Dong Q."/>
            <person name="Dusheyko S."/>
            <person name="Eads B.D."/>
            <person name="Frohlich T."/>
            <person name="Geiler-Samerotte K.A."/>
            <person name="Gerlach D."/>
            <person name="Hatcher P."/>
            <person name="Jogdeo S."/>
            <person name="Krijgsveld J."/>
            <person name="Kriventseva E.V."/>
            <person name="Kultz D."/>
            <person name="Laforsch C."/>
            <person name="Lindquist E."/>
            <person name="Lopez J."/>
            <person name="Manak J.R."/>
            <person name="Muller J."/>
            <person name="Pangilinan J."/>
            <person name="Patwardhan R.P."/>
            <person name="Pitluck S."/>
            <person name="Pritham E.J."/>
            <person name="Rechtsteiner A."/>
            <person name="Rho M."/>
            <person name="Rogozin I.B."/>
            <person name="Sakarya O."/>
            <person name="Salamov A."/>
            <person name="Schaack S."/>
            <person name="Shapiro H."/>
            <person name="Shiga Y."/>
            <person name="Skalitzky C."/>
            <person name="Smith Z."/>
            <person name="Souvorov A."/>
            <person name="Sung W."/>
            <person name="Tang Z."/>
            <person name="Tsuchiya D."/>
            <person name="Tu H."/>
            <person name="Vos H."/>
            <person name="Wang M."/>
            <person name="Wolf Y.I."/>
            <person name="Yamagata H."/>
            <person name="Yamada T."/>
            <person name="Ye Y."/>
            <person name="Shaw J.R."/>
            <person name="Andrews J."/>
            <person name="Crease T.J."/>
            <person name="Tang H."/>
            <person name="Lucas S.M."/>
            <person name="Robertson H.M."/>
            <person name="Bork P."/>
            <person name="Koonin E.V."/>
            <person name="Zdobnov E.M."/>
            <person name="Grigoriev I.V."/>
            <person name="Lynch M."/>
            <person name="Boore J.L."/>
        </authorList>
    </citation>
    <scope>NUCLEOTIDE SEQUENCE [LARGE SCALE GENOMIC DNA]</scope>
</reference>
<evidence type="ECO:0000313" key="2">
    <source>
        <dbReference type="EMBL" id="EFX71846.1"/>
    </source>
</evidence>